<feature type="transmembrane region" description="Helical" evidence="1">
    <location>
        <begin position="148"/>
        <end position="164"/>
    </location>
</feature>
<evidence type="ECO:0000256" key="1">
    <source>
        <dbReference type="SAM" id="Phobius"/>
    </source>
</evidence>
<dbReference type="RefSeq" id="WP_179658263.1">
    <property type="nucleotide sequence ID" value="NZ_JACBZR010000001.1"/>
</dbReference>
<protein>
    <submittedName>
        <fullName evidence="2">Uncharacterized protein</fullName>
    </submittedName>
</protein>
<evidence type="ECO:0000313" key="2">
    <source>
        <dbReference type="EMBL" id="NYI77821.1"/>
    </source>
</evidence>
<evidence type="ECO:0000313" key="3">
    <source>
        <dbReference type="Proteomes" id="UP000564496"/>
    </source>
</evidence>
<dbReference type="EMBL" id="JACBZR010000001">
    <property type="protein sequence ID" value="NYI77821.1"/>
    <property type="molecule type" value="Genomic_DNA"/>
</dbReference>
<feature type="transmembrane region" description="Helical" evidence="1">
    <location>
        <begin position="224"/>
        <end position="246"/>
    </location>
</feature>
<keyword evidence="1" id="KW-0472">Membrane</keyword>
<gene>
    <name evidence="2" type="ORF">BJ988_002469</name>
</gene>
<dbReference type="Proteomes" id="UP000564496">
    <property type="component" value="Unassembled WGS sequence"/>
</dbReference>
<proteinExistence type="predicted"/>
<comment type="caution">
    <text evidence="2">The sequence shown here is derived from an EMBL/GenBank/DDBJ whole genome shotgun (WGS) entry which is preliminary data.</text>
</comment>
<dbReference type="AlphaFoldDB" id="A0A7Z0DM84"/>
<organism evidence="2 3">
    <name type="scientific">Nocardioides panzhihuensis</name>
    <dbReference type="NCBI Taxonomy" id="860243"/>
    <lineage>
        <taxon>Bacteria</taxon>
        <taxon>Bacillati</taxon>
        <taxon>Actinomycetota</taxon>
        <taxon>Actinomycetes</taxon>
        <taxon>Propionibacteriales</taxon>
        <taxon>Nocardioidaceae</taxon>
        <taxon>Nocardioides</taxon>
    </lineage>
</organism>
<keyword evidence="3" id="KW-1185">Reference proteome</keyword>
<keyword evidence="1" id="KW-1133">Transmembrane helix</keyword>
<reference evidence="2 3" key="1">
    <citation type="submission" date="2020-07" db="EMBL/GenBank/DDBJ databases">
        <title>Sequencing the genomes of 1000 actinobacteria strains.</title>
        <authorList>
            <person name="Klenk H.-P."/>
        </authorList>
    </citation>
    <scope>NUCLEOTIDE SEQUENCE [LARGE SCALE GENOMIC DNA]</scope>
    <source>
        <strain evidence="2 3">DSM 26487</strain>
    </source>
</reference>
<sequence>MKGLVLPTTGPKSRLIAPSRRVIRLNRRTSIAVALITLGLGALAMLLPATVMAQQAADRWNSGQWAEVSVVERCEFDGGTGEITSCRGQWRVGGEQVTGSIHGTLRDIGRDPDPSKATFRMWVVDSDAYGEHAINPWPARILGMAREPVLWGGIALTVLGLVVLPTRRTWLRTPGEEALSEDLGIRLSTHPAHGRAWLAATGLVLGPALIALGAWGATRPRLPTVLVLAGCLVALAGLILGFRLVWLGLRRPFAVDLGLYEGGLVLEYARHTDVVLWEDVTSIDTGVVDERKANPRIDVTLHLVTGAALRLPRVDHQHSFTAHLHRITDDGSLRAS</sequence>
<feature type="transmembrane region" description="Helical" evidence="1">
    <location>
        <begin position="196"/>
        <end position="218"/>
    </location>
</feature>
<keyword evidence="1" id="KW-0812">Transmembrane</keyword>
<accession>A0A7Z0DM84</accession>
<name>A0A7Z0DM84_9ACTN</name>